<dbReference type="AlphaFoldDB" id="A0A0R3SQ77"/>
<organism evidence="17">
    <name type="scientific">Hymenolepis diminuta</name>
    <name type="common">Rat tapeworm</name>
    <dbReference type="NCBI Taxonomy" id="6216"/>
    <lineage>
        <taxon>Eukaryota</taxon>
        <taxon>Metazoa</taxon>
        <taxon>Spiralia</taxon>
        <taxon>Lophotrochozoa</taxon>
        <taxon>Platyhelminthes</taxon>
        <taxon>Cestoda</taxon>
        <taxon>Eucestoda</taxon>
        <taxon>Cyclophyllidea</taxon>
        <taxon>Hymenolepididae</taxon>
        <taxon>Hymenolepis</taxon>
    </lineage>
</organism>
<keyword evidence="5" id="KW-0820">tRNA-binding</keyword>
<sequence length="411" mass="46911">MTKLNGPIRRVACAISGGVDSAVSAYLLKRKGNSFDVVGVFMTNWSQQDEKFKCSVDADREHARFVAKKLGIDFVELNFVKEYWNDVFRENSKIVEVYAGGKTPNPDILCNRFVKFEKLSEYALKHSSDCHPSICADAFATGHYAQNSFGNFLEKRNGHSSRPLLLRSVDRVKDQTFWLCNISWRHLQHCMFPIGTLTKPKVKEIAVSIGLEKIAKKKESMGICFIGKRNFSEFIDKYIEPTRGLIIELETGHIFGEHSGVHHFTLGQKIPGVTWGNEAFYVAKLDSKSQEVFIVQGDCHPSLYMQSCVTEPAVWISEKYPSLPSDEFHFQWQNKWRPIGCRIDRDIFNPQALSIYLQRPMRCIAPGQFAAIYKGEICLGGAMIKSSRSLFDEGRHKPFSDWHISDFEVHY</sequence>
<dbReference type="GO" id="GO:0061708">
    <property type="term" value="F:tRNA-5-taurinomethyluridine 2-sulfurtransferase"/>
    <property type="evidence" value="ECO:0007669"/>
    <property type="project" value="UniProtKB-EC"/>
</dbReference>
<dbReference type="Proteomes" id="UP000274504">
    <property type="component" value="Unassembled WGS sequence"/>
</dbReference>
<gene>
    <name evidence="15" type="ORF">HDID_LOCUS7205</name>
</gene>
<evidence type="ECO:0000256" key="4">
    <source>
        <dbReference type="ARBA" id="ARBA00011953"/>
    </source>
</evidence>
<dbReference type="PANTHER" id="PTHR11933:SF5">
    <property type="entry name" value="MITOCHONDRIAL TRNA-SPECIFIC 2-THIOURIDYLASE 1"/>
    <property type="match status" value="1"/>
</dbReference>
<dbReference type="InterPro" id="IPR023382">
    <property type="entry name" value="MnmA-like_central_sf"/>
</dbReference>
<dbReference type="GO" id="GO:0005524">
    <property type="term" value="F:ATP binding"/>
    <property type="evidence" value="ECO:0007669"/>
    <property type="project" value="UniProtKB-KW"/>
</dbReference>
<dbReference type="Gene3D" id="2.30.30.280">
    <property type="entry name" value="Adenine nucleotide alpha hydrolases-like domains"/>
    <property type="match status" value="1"/>
</dbReference>
<comment type="function">
    <text evidence="1">Catalyzes the 2-thiolation of uridine at the wobble position (U34) of mitochondrial tRNA(Lys), tRNA(Glu) and tRNA(Gln). Required for the formation of 5-taurinomethyl-2-thiouridine (tm5s2U) of mitochondrial tRNA(Lys), tRNA(Glu), and tRNA(Gln) at the wobble position. ATP is required to activate the C2 atom of the wobble base.</text>
</comment>
<dbReference type="InterPro" id="IPR046884">
    <property type="entry name" value="MnmA-like_central"/>
</dbReference>
<dbReference type="Pfam" id="PF03054">
    <property type="entry name" value="tRNA_Me_trans"/>
    <property type="match status" value="1"/>
</dbReference>
<comment type="catalytic activity">
    <reaction evidence="12">
        <text>5-taurinomethyluridine(34) in tRNA + S-sulfanyl-L-cysteinyl-[protein] + AH2 + ATP = 5-taurinomethyl-2-thiouridine(34) in tRNA + L-cysteinyl-[protein] + A + AMP + diphosphate + H(+)</text>
        <dbReference type="Rhea" id="RHEA:47040"/>
        <dbReference type="Rhea" id="RHEA-COMP:10131"/>
        <dbReference type="Rhea" id="RHEA-COMP:11726"/>
        <dbReference type="Rhea" id="RHEA-COMP:11732"/>
        <dbReference type="Rhea" id="RHEA-COMP:11733"/>
        <dbReference type="ChEBI" id="CHEBI:13193"/>
        <dbReference type="ChEBI" id="CHEBI:15378"/>
        <dbReference type="ChEBI" id="CHEBI:17499"/>
        <dbReference type="ChEBI" id="CHEBI:29950"/>
        <dbReference type="ChEBI" id="CHEBI:30616"/>
        <dbReference type="ChEBI" id="CHEBI:33019"/>
        <dbReference type="ChEBI" id="CHEBI:61963"/>
        <dbReference type="ChEBI" id="CHEBI:87171"/>
        <dbReference type="ChEBI" id="CHEBI:87172"/>
        <dbReference type="ChEBI" id="CHEBI:456215"/>
        <dbReference type="EC" id="2.8.1.14"/>
    </reaction>
</comment>
<evidence type="ECO:0000259" key="13">
    <source>
        <dbReference type="Pfam" id="PF20258"/>
    </source>
</evidence>
<dbReference type="CDD" id="cd01998">
    <property type="entry name" value="MnmA_TRMU-like"/>
    <property type="match status" value="1"/>
</dbReference>
<protein>
    <recommendedName>
        <fullName evidence="4">tRNA-5-taurinomethyluridine 2-sulfurtransferase</fullName>
        <ecNumber evidence="4">2.8.1.14</ecNumber>
    </recommendedName>
</protein>
<keyword evidence="11" id="KW-1015">Disulfide bond</keyword>
<evidence type="ECO:0000313" key="17">
    <source>
        <dbReference type="WBParaSite" id="HDID_0000720701-mRNA-1"/>
    </source>
</evidence>
<feature type="domain" description="tRNA-specific 2-thiouridylase MnmA-like central" evidence="14">
    <location>
        <begin position="233"/>
        <end position="296"/>
    </location>
</feature>
<dbReference type="SUPFAM" id="SSF52402">
    <property type="entry name" value="Adenine nucleotide alpha hydrolases-like"/>
    <property type="match status" value="1"/>
</dbReference>
<accession>A0A0R3SQ77</accession>
<comment type="similarity">
    <text evidence="3">Belongs to the MnmA/TRMU family.</text>
</comment>
<evidence type="ECO:0000256" key="2">
    <source>
        <dbReference type="ARBA" id="ARBA00004173"/>
    </source>
</evidence>
<keyword evidence="8" id="KW-0547">Nucleotide-binding</keyword>
<reference evidence="15 16" key="2">
    <citation type="submission" date="2018-11" db="EMBL/GenBank/DDBJ databases">
        <authorList>
            <consortium name="Pathogen Informatics"/>
        </authorList>
    </citation>
    <scope>NUCLEOTIDE SEQUENCE [LARGE SCALE GENOMIC DNA]</scope>
</reference>
<dbReference type="GO" id="GO:0002143">
    <property type="term" value="P:tRNA wobble position uridine thiolation"/>
    <property type="evidence" value="ECO:0007669"/>
    <property type="project" value="TreeGrafter"/>
</dbReference>
<dbReference type="InterPro" id="IPR014729">
    <property type="entry name" value="Rossmann-like_a/b/a_fold"/>
</dbReference>
<comment type="subcellular location">
    <subcellularLocation>
        <location evidence="2">Mitochondrion</location>
    </subcellularLocation>
</comment>
<dbReference type="Gene3D" id="3.40.50.620">
    <property type="entry name" value="HUPs"/>
    <property type="match status" value="1"/>
</dbReference>
<evidence type="ECO:0000313" key="15">
    <source>
        <dbReference type="EMBL" id="VDL59523.1"/>
    </source>
</evidence>
<evidence type="ECO:0000256" key="7">
    <source>
        <dbReference type="ARBA" id="ARBA00022694"/>
    </source>
</evidence>
<dbReference type="InterPro" id="IPR004506">
    <property type="entry name" value="MnmA-like"/>
</dbReference>
<feature type="domain" description="tRNA-specific 2-thiouridylase MnmA-like C-terminal" evidence="13">
    <location>
        <begin position="307"/>
        <end position="384"/>
    </location>
</feature>
<proteinExistence type="inferred from homology"/>
<dbReference type="Pfam" id="PF20259">
    <property type="entry name" value="tRNA_Me_trans_M"/>
    <property type="match status" value="1"/>
</dbReference>
<evidence type="ECO:0000313" key="16">
    <source>
        <dbReference type="Proteomes" id="UP000274504"/>
    </source>
</evidence>
<evidence type="ECO:0000256" key="5">
    <source>
        <dbReference type="ARBA" id="ARBA00022555"/>
    </source>
</evidence>
<evidence type="ECO:0000256" key="3">
    <source>
        <dbReference type="ARBA" id="ARBA00006191"/>
    </source>
</evidence>
<reference evidence="17" key="1">
    <citation type="submission" date="2017-02" db="UniProtKB">
        <authorList>
            <consortium name="WormBaseParasite"/>
        </authorList>
    </citation>
    <scope>IDENTIFICATION</scope>
</reference>
<dbReference type="EC" id="2.8.1.14" evidence="4"/>
<dbReference type="PANTHER" id="PTHR11933">
    <property type="entry name" value="TRNA 5-METHYLAMINOMETHYL-2-THIOURIDYLATE -METHYLTRANSFERASE"/>
    <property type="match status" value="1"/>
</dbReference>
<dbReference type="InterPro" id="IPR046885">
    <property type="entry name" value="MnmA-like_C"/>
</dbReference>
<evidence type="ECO:0000256" key="12">
    <source>
        <dbReference type="ARBA" id="ARBA00049564"/>
    </source>
</evidence>
<dbReference type="NCBIfam" id="NF001138">
    <property type="entry name" value="PRK00143.1"/>
    <property type="match status" value="1"/>
</dbReference>
<evidence type="ECO:0000259" key="14">
    <source>
        <dbReference type="Pfam" id="PF20259"/>
    </source>
</evidence>
<evidence type="ECO:0000256" key="1">
    <source>
        <dbReference type="ARBA" id="ARBA00003986"/>
    </source>
</evidence>
<evidence type="ECO:0000256" key="6">
    <source>
        <dbReference type="ARBA" id="ARBA00022679"/>
    </source>
</evidence>
<dbReference type="EMBL" id="UYSG01010915">
    <property type="protein sequence ID" value="VDL59523.1"/>
    <property type="molecule type" value="Genomic_DNA"/>
</dbReference>
<dbReference type="STRING" id="6216.A0A0R3SQ77"/>
<name>A0A0R3SQ77_HYMDI</name>
<dbReference type="Pfam" id="PF20258">
    <property type="entry name" value="tRNA_Me_trans_C"/>
    <property type="match status" value="1"/>
</dbReference>
<evidence type="ECO:0000256" key="11">
    <source>
        <dbReference type="ARBA" id="ARBA00023157"/>
    </source>
</evidence>
<dbReference type="FunFam" id="3.40.50.620:FF:000104">
    <property type="entry name" value="Mitochondrial tRNA-specific 2-thiouridylase 1"/>
    <property type="match status" value="1"/>
</dbReference>
<evidence type="ECO:0000256" key="8">
    <source>
        <dbReference type="ARBA" id="ARBA00022741"/>
    </source>
</evidence>
<evidence type="ECO:0000256" key="10">
    <source>
        <dbReference type="ARBA" id="ARBA00022884"/>
    </source>
</evidence>
<dbReference type="GO" id="GO:0005739">
    <property type="term" value="C:mitochondrion"/>
    <property type="evidence" value="ECO:0007669"/>
    <property type="project" value="UniProtKB-SubCell"/>
</dbReference>
<dbReference type="NCBIfam" id="TIGR00420">
    <property type="entry name" value="trmU"/>
    <property type="match status" value="1"/>
</dbReference>
<dbReference type="OrthoDB" id="3685at2759"/>
<keyword evidence="10" id="KW-0694">RNA-binding</keyword>
<dbReference type="Gene3D" id="2.40.30.10">
    <property type="entry name" value="Translation factors"/>
    <property type="match status" value="1"/>
</dbReference>
<keyword evidence="7" id="KW-0819">tRNA processing</keyword>
<dbReference type="GO" id="GO:0000049">
    <property type="term" value="F:tRNA binding"/>
    <property type="evidence" value="ECO:0007669"/>
    <property type="project" value="UniProtKB-KW"/>
</dbReference>
<keyword evidence="9" id="KW-0067">ATP-binding</keyword>
<keyword evidence="6" id="KW-0808">Transferase</keyword>
<evidence type="ECO:0000256" key="9">
    <source>
        <dbReference type="ARBA" id="ARBA00022840"/>
    </source>
</evidence>
<dbReference type="WBParaSite" id="HDID_0000720701-mRNA-1">
    <property type="protein sequence ID" value="HDID_0000720701-mRNA-1"/>
    <property type="gene ID" value="HDID_0000720701"/>
</dbReference>